<comment type="caution">
    <text evidence="4">The sequence shown here is derived from an EMBL/GenBank/DDBJ whole genome shotgun (WGS) entry which is preliminary data.</text>
</comment>
<evidence type="ECO:0000313" key="4">
    <source>
        <dbReference type="EMBL" id="MCO6395449.1"/>
    </source>
</evidence>
<dbReference type="EMBL" id="JAEUWV010000029">
    <property type="protein sequence ID" value="MCO6395449.1"/>
    <property type="molecule type" value="Genomic_DNA"/>
</dbReference>
<feature type="domain" description="CsbD-like" evidence="3">
    <location>
        <begin position="3"/>
        <end position="53"/>
    </location>
</feature>
<dbReference type="RefSeq" id="WP_070363288.1">
    <property type="nucleotide sequence ID" value="NZ_JAEUWV010000029.1"/>
</dbReference>
<sequence>MAFEGAADKLKGTAKEAAGKLSDDKSLENEGKANQLIGDAKDKVNEAADSVKDKANEVAAKVEDKLND</sequence>
<dbReference type="Pfam" id="PF05532">
    <property type="entry name" value="CsbD"/>
    <property type="match status" value="1"/>
</dbReference>
<feature type="region of interest" description="Disordered" evidence="2">
    <location>
        <begin position="1"/>
        <end position="41"/>
    </location>
</feature>
<name>A0AAW5HV96_9CORY</name>
<dbReference type="SUPFAM" id="SSF69047">
    <property type="entry name" value="Hypothetical protein YjbJ"/>
    <property type="match status" value="1"/>
</dbReference>
<dbReference type="Gene3D" id="1.10.1470.10">
    <property type="entry name" value="YjbJ"/>
    <property type="match status" value="1"/>
</dbReference>
<gene>
    <name evidence="4" type="ORF">JMN37_10800</name>
</gene>
<organism evidence="4 5">
    <name type="scientific">Corynebacterium lipophilum</name>
    <dbReference type="NCBI Taxonomy" id="2804918"/>
    <lineage>
        <taxon>Bacteria</taxon>
        <taxon>Bacillati</taxon>
        <taxon>Actinomycetota</taxon>
        <taxon>Actinomycetes</taxon>
        <taxon>Mycobacteriales</taxon>
        <taxon>Corynebacteriaceae</taxon>
        <taxon>Corynebacterium</taxon>
    </lineage>
</organism>
<evidence type="ECO:0000313" key="5">
    <source>
        <dbReference type="Proteomes" id="UP001205920"/>
    </source>
</evidence>
<feature type="compositionally biased region" description="Basic and acidic residues" evidence="2">
    <location>
        <begin position="1"/>
        <end position="31"/>
    </location>
</feature>
<dbReference type="InterPro" id="IPR008462">
    <property type="entry name" value="CsbD"/>
</dbReference>
<evidence type="ECO:0000256" key="2">
    <source>
        <dbReference type="SAM" id="MobiDB-lite"/>
    </source>
</evidence>
<reference evidence="4 5" key="1">
    <citation type="submission" date="2021-01" db="EMBL/GenBank/DDBJ databases">
        <title>Identification and Characterization of Corynebacterium sp.</title>
        <authorList>
            <person name="Luo Q."/>
            <person name="Qu P."/>
            <person name="Chen Q."/>
        </authorList>
    </citation>
    <scope>NUCLEOTIDE SEQUENCE [LARGE SCALE GENOMIC DNA]</scope>
    <source>
        <strain evidence="4 5">MC-18</strain>
    </source>
</reference>
<dbReference type="AlphaFoldDB" id="A0AAW5HV96"/>
<protein>
    <submittedName>
        <fullName evidence="4">CsbD family protein</fullName>
    </submittedName>
</protein>
<accession>A0AAW5HV96</accession>
<dbReference type="Proteomes" id="UP001205920">
    <property type="component" value="Unassembled WGS sequence"/>
</dbReference>
<comment type="similarity">
    <text evidence="1">Belongs to the UPF0337 (CsbD) family.</text>
</comment>
<evidence type="ECO:0000259" key="3">
    <source>
        <dbReference type="Pfam" id="PF05532"/>
    </source>
</evidence>
<keyword evidence="5" id="KW-1185">Reference proteome</keyword>
<evidence type="ECO:0000256" key="1">
    <source>
        <dbReference type="ARBA" id="ARBA00009129"/>
    </source>
</evidence>
<proteinExistence type="inferred from homology"/>
<dbReference type="InterPro" id="IPR036629">
    <property type="entry name" value="YjbJ_sf"/>
</dbReference>